<dbReference type="OrthoDB" id="146245at2"/>
<dbReference type="InterPro" id="IPR008949">
    <property type="entry name" value="Isoprenoid_synthase_dom_sf"/>
</dbReference>
<proteinExistence type="predicted"/>
<reference evidence="1 2" key="1">
    <citation type="submission" date="2020-08" db="EMBL/GenBank/DDBJ databases">
        <title>Genomic Encyclopedia of Type Strains, Phase IV (KMG-IV): sequencing the most valuable type-strain genomes for metagenomic binning, comparative biology and taxonomic classification.</title>
        <authorList>
            <person name="Goeker M."/>
        </authorList>
    </citation>
    <scope>NUCLEOTIDE SEQUENCE [LARGE SCALE GENOMIC DNA]</scope>
    <source>
        <strain evidence="1 2">DSM 103733</strain>
    </source>
</reference>
<dbReference type="AlphaFoldDB" id="A0A841JTY6"/>
<comment type="caution">
    <text evidence="1">The sequence shown here is derived from an EMBL/GenBank/DDBJ whole genome shotgun (WGS) entry which is preliminary data.</text>
</comment>
<protein>
    <submittedName>
        <fullName evidence="1">Uncharacterized protein</fullName>
    </submittedName>
</protein>
<organism evidence="1 2">
    <name type="scientific">Silvibacterium bohemicum</name>
    <dbReference type="NCBI Taxonomy" id="1577686"/>
    <lineage>
        <taxon>Bacteria</taxon>
        <taxon>Pseudomonadati</taxon>
        <taxon>Acidobacteriota</taxon>
        <taxon>Terriglobia</taxon>
        <taxon>Terriglobales</taxon>
        <taxon>Acidobacteriaceae</taxon>
        <taxon>Silvibacterium</taxon>
    </lineage>
</organism>
<name>A0A841JTY6_9BACT</name>
<evidence type="ECO:0000313" key="1">
    <source>
        <dbReference type="EMBL" id="MBB6144806.1"/>
    </source>
</evidence>
<dbReference type="RefSeq" id="WP_050059630.1">
    <property type="nucleotide sequence ID" value="NZ_JACHEK010000005.1"/>
</dbReference>
<dbReference type="EMBL" id="JACHEK010000005">
    <property type="protein sequence ID" value="MBB6144806.1"/>
    <property type="molecule type" value="Genomic_DNA"/>
</dbReference>
<keyword evidence="2" id="KW-1185">Reference proteome</keyword>
<dbReference type="Proteomes" id="UP000538666">
    <property type="component" value="Unassembled WGS sequence"/>
</dbReference>
<gene>
    <name evidence="1" type="ORF">HNQ77_002762</name>
</gene>
<dbReference type="SUPFAM" id="SSF48576">
    <property type="entry name" value="Terpenoid synthases"/>
    <property type="match status" value="1"/>
</dbReference>
<sequence>MQQLYSWSWIEAQVAQTIEVWKGCASNSARSGPRYTANEQEVREAAYDEALATVEREIKKTPRNRADRIATQDRLIASFGRFSASALDLNPAAVELLTKDFLPVGTTLAQWARRFDANLSMADIIQACRNAWTACGLQPLLGEPVKITPSILGYSLLYPYSDNYLDREDISAEAKLSFSERFQRRLRGDIPVAQNDREAALWRLVSVIEAQYPRARYAAVFDCLLAIHRAQEESIAQLASSSQCSDDEVLRMSCAKGGSSVLADACLARGWLDEEQRRFSFEWGVLLQLGDDLQDVREDLRRGSVTLFSRAAAQGQPLDRLAIRLLNFSEAVGARMDLLPDGTSTLKGLLKMSWRSLIVRAVADSHEFFSPEFLKEAESRSPFRFEFLRARQQRLTSRQGLYAKLFDAFLEECDDHDTSLSLPDCSNLYRELENGPGAVVTE</sequence>
<accession>A0A841JTY6</accession>
<evidence type="ECO:0000313" key="2">
    <source>
        <dbReference type="Proteomes" id="UP000538666"/>
    </source>
</evidence>